<evidence type="ECO:0000313" key="1">
    <source>
        <dbReference type="EMBL" id="QHT96618.1"/>
    </source>
</evidence>
<dbReference type="AlphaFoldDB" id="A0A6C0ITT3"/>
<protein>
    <recommendedName>
        <fullName evidence="2">Leucine-rich repeat domain-containing protein</fullName>
    </recommendedName>
</protein>
<dbReference type="InterPro" id="IPR026906">
    <property type="entry name" value="LRR_5"/>
</dbReference>
<dbReference type="Pfam" id="PF13306">
    <property type="entry name" value="LRR_5"/>
    <property type="match status" value="1"/>
</dbReference>
<dbReference type="PANTHER" id="PTHR45661">
    <property type="entry name" value="SURFACE ANTIGEN"/>
    <property type="match status" value="1"/>
</dbReference>
<dbReference type="PANTHER" id="PTHR45661:SF3">
    <property type="entry name" value="IG-LIKE DOMAIN-CONTAINING PROTEIN"/>
    <property type="match status" value="1"/>
</dbReference>
<dbReference type="SUPFAM" id="SSF52058">
    <property type="entry name" value="L domain-like"/>
    <property type="match status" value="1"/>
</dbReference>
<proteinExistence type="predicted"/>
<dbReference type="InterPro" id="IPR053139">
    <property type="entry name" value="Surface_bspA-like"/>
</dbReference>
<sequence length="552" mass="62953">MILSRWIKNNRYGTEIIETISFGSPSIKFAKYKFDSNNSESTLYEWLSAGTYFETQYIGFFMTKSIKSWLNYSQLIDRTSQFVTDNFFTYDISQVVSSSDITQEITQLNRDDIKDVKDVVRRIDNTFQYFKPPMYPIYNEDGKQKESVSNDGEIDVVASNMVVYGILSSEKNILGSEKSNIPIPRGMPAGYTDENITLINKILEKMKSAGIGYSNKSKLLNKNEIKHQVNNENFDIIDKILKENAQNQNMKDFCIQNEKYFQESNSLYIIIRNVDTANVIFRLQKVLYRRLDIMPGNQQALKIHSPVILEYSKQLLKYLLYITQFLNSSDLQEKMIVILNETEAEKEAERERTIQQSQEDNVLSKRTRLKKKYLKYKIKYLNLKNQTAGNNLTIPNSITTIDERAYYRAKLTSVIIPNSVTTIGNGAFIGNKLISVIIPNSVKTIGNNAFANNKLTSVTIGNSVKTIGKNAFIGNKLTSVTIGNSVTTIDTSAFEKNKLTSVIIPNSVTTIGDNAFVNNKITKVTMPIKFKDRKDLFDISKSLFGDITFTYI</sequence>
<evidence type="ECO:0008006" key="2">
    <source>
        <dbReference type="Google" id="ProtNLM"/>
    </source>
</evidence>
<dbReference type="Gene3D" id="3.80.10.10">
    <property type="entry name" value="Ribonuclease Inhibitor"/>
    <property type="match status" value="2"/>
</dbReference>
<organism evidence="1">
    <name type="scientific">viral metagenome</name>
    <dbReference type="NCBI Taxonomy" id="1070528"/>
    <lineage>
        <taxon>unclassified sequences</taxon>
        <taxon>metagenomes</taxon>
        <taxon>organismal metagenomes</taxon>
    </lineage>
</organism>
<name>A0A6C0ITT3_9ZZZZ</name>
<dbReference type="EMBL" id="MN740260">
    <property type="protein sequence ID" value="QHT96618.1"/>
    <property type="molecule type" value="Genomic_DNA"/>
</dbReference>
<reference evidence="1" key="1">
    <citation type="journal article" date="2020" name="Nature">
        <title>Giant virus diversity and host interactions through global metagenomics.</title>
        <authorList>
            <person name="Schulz F."/>
            <person name="Roux S."/>
            <person name="Paez-Espino D."/>
            <person name="Jungbluth S."/>
            <person name="Walsh D.A."/>
            <person name="Denef V.J."/>
            <person name="McMahon K.D."/>
            <person name="Konstantinidis K.T."/>
            <person name="Eloe-Fadrosh E.A."/>
            <person name="Kyrpides N.C."/>
            <person name="Woyke T."/>
        </authorList>
    </citation>
    <scope>NUCLEOTIDE SEQUENCE</scope>
    <source>
        <strain evidence="1">GVMAG-M-3300024302-11</strain>
    </source>
</reference>
<dbReference type="InterPro" id="IPR032675">
    <property type="entry name" value="LRR_dom_sf"/>
</dbReference>
<accession>A0A6C0ITT3</accession>